<comment type="caution">
    <text evidence="12">The sequence shown here is derived from an EMBL/GenBank/DDBJ whole genome shotgun (WGS) entry which is preliminary data.</text>
</comment>
<dbReference type="GO" id="GO:0005975">
    <property type="term" value="P:carbohydrate metabolic process"/>
    <property type="evidence" value="ECO:0007669"/>
    <property type="project" value="InterPro"/>
</dbReference>
<comment type="subcellular location">
    <subcellularLocation>
        <location evidence="2">Cytoplasm</location>
    </subcellularLocation>
</comment>
<keyword evidence="8" id="KW-0808">Transferase</keyword>
<name>A0A2N1PJ80_9BACT</name>
<dbReference type="GO" id="GO:0004134">
    <property type="term" value="F:4-alpha-glucanotransferase activity"/>
    <property type="evidence" value="ECO:0007669"/>
    <property type="project" value="UniProtKB-EC"/>
</dbReference>
<evidence type="ECO:0000256" key="10">
    <source>
        <dbReference type="ARBA" id="ARBA00031423"/>
    </source>
</evidence>
<evidence type="ECO:0000256" key="9">
    <source>
        <dbReference type="ARBA" id="ARBA00023277"/>
    </source>
</evidence>
<proteinExistence type="inferred from homology"/>
<dbReference type="EC" id="2.4.1.25" evidence="4"/>
<evidence type="ECO:0000256" key="3">
    <source>
        <dbReference type="ARBA" id="ARBA00005684"/>
    </source>
</evidence>
<dbReference type="Pfam" id="PF02446">
    <property type="entry name" value="Glyco_hydro_77"/>
    <property type="match status" value="1"/>
</dbReference>
<keyword evidence="7" id="KW-0328">Glycosyltransferase</keyword>
<evidence type="ECO:0000256" key="1">
    <source>
        <dbReference type="ARBA" id="ARBA00000439"/>
    </source>
</evidence>
<dbReference type="Gene3D" id="3.20.20.80">
    <property type="entry name" value="Glycosidases"/>
    <property type="match status" value="1"/>
</dbReference>
<dbReference type="InterPro" id="IPR017853">
    <property type="entry name" value="GH"/>
</dbReference>
<evidence type="ECO:0000256" key="11">
    <source>
        <dbReference type="ARBA" id="ARBA00031501"/>
    </source>
</evidence>
<dbReference type="AlphaFoldDB" id="A0A2N1PJ80"/>
<evidence type="ECO:0000256" key="6">
    <source>
        <dbReference type="ARBA" id="ARBA00022490"/>
    </source>
</evidence>
<gene>
    <name evidence="12" type="ORF">CVV64_19100</name>
</gene>
<dbReference type="EMBL" id="PGXC01000050">
    <property type="protein sequence ID" value="PKK88342.1"/>
    <property type="molecule type" value="Genomic_DNA"/>
</dbReference>
<protein>
    <recommendedName>
        <fullName evidence="5">4-alpha-glucanotransferase</fullName>
        <ecNumber evidence="4">2.4.1.25</ecNumber>
    </recommendedName>
    <alternativeName>
        <fullName evidence="10">Amylomaltase</fullName>
    </alternativeName>
    <alternativeName>
        <fullName evidence="11">Disproportionating enzyme</fullName>
    </alternativeName>
</protein>
<comment type="catalytic activity">
    <reaction evidence="1">
        <text>Transfers a segment of a (1-&gt;4)-alpha-D-glucan to a new position in an acceptor, which may be glucose or a (1-&gt;4)-alpha-D-glucan.</text>
        <dbReference type="EC" id="2.4.1.25"/>
    </reaction>
</comment>
<evidence type="ECO:0000256" key="4">
    <source>
        <dbReference type="ARBA" id="ARBA00012560"/>
    </source>
</evidence>
<sequence length="763" mass="87336">MSGYNIADLVENLPSREHWKHFGTCPRAGIVEYTARLATEQDWGIGDFEAVHQFLGLIRKMGMTVYQFLPLNDSGLDGSPYCTVSAFAIDPKYISINWLLQTLDDDGINITKAALTKLEKKRTSLRNAEKSVSTRSTALLSNGARVKVKHSRLTEKLPFGEIKKAKLEALASLWKSASKGITAEKVAEFSAENPWLRGYSVYCVLFEKFNNSHWEEWPEDHKYPTPARLDELYKEYADKCSFHEFTQYIACIQLESVHETASEMGIKLLGDLPLLLNRGSAEVWTNHHEFRLDLAAGAPPDQFSEDGQNWGFCPYNWPVMKQSNYALIRARMQYAARFYDANRIDHILGDFRIWAMEHVHLERRIWKESAGDGFYFPQFPIHGDQISQSLGFDLLTLVNAGIVMPVTPRMLGEYEIPWGYAIKWTFDKTDLYKSLSPEMKKRWADFFQWFREERQAQLWENHGMEVLTMKLEAAPTMLPVGEDLGDVPVIVRKTLRALGIPGMKVLRWENEYSPAAGRMAMADPAGYDPITLATVGVHDAETLRHWWIDPSMADILEETESIHARRRENVAEDLKIPGFTTLTPEIHTTMVEHRDHLDYMEKKVDLDDYQQVAMWLDTPTDMNWYESLLKRRIAAKGEERQKAWEDLGYKGAAPDQMPLDAISRMIQVSYYSSSVLAINPLTDILSIWGLTCPDPRNDRINKPGIVDSNNWETRLPWTVQEMTAILDKVSPLSPSMTMIEEARALVEGQGRLPYPPHCLKSEL</sequence>
<dbReference type="GO" id="GO:0005737">
    <property type="term" value="C:cytoplasm"/>
    <property type="evidence" value="ECO:0007669"/>
    <property type="project" value="UniProtKB-SubCell"/>
</dbReference>
<comment type="similarity">
    <text evidence="3">Belongs to the disproportionating enzyme family.</text>
</comment>
<evidence type="ECO:0000256" key="7">
    <source>
        <dbReference type="ARBA" id="ARBA00022676"/>
    </source>
</evidence>
<keyword evidence="9" id="KW-0119">Carbohydrate metabolism</keyword>
<evidence type="ECO:0000313" key="12">
    <source>
        <dbReference type="EMBL" id="PKK88342.1"/>
    </source>
</evidence>
<dbReference type="PANTHER" id="PTHR32518:SF3">
    <property type="entry name" value="4-ALPHA-GLUCANOTRANSFERASE"/>
    <property type="match status" value="1"/>
</dbReference>
<keyword evidence="6" id="KW-0963">Cytoplasm</keyword>
<evidence type="ECO:0000256" key="2">
    <source>
        <dbReference type="ARBA" id="ARBA00004496"/>
    </source>
</evidence>
<dbReference type="Proteomes" id="UP000233256">
    <property type="component" value="Unassembled WGS sequence"/>
</dbReference>
<dbReference type="SUPFAM" id="SSF51445">
    <property type="entry name" value="(Trans)glycosidases"/>
    <property type="match status" value="1"/>
</dbReference>
<dbReference type="InterPro" id="IPR003385">
    <property type="entry name" value="Glyco_hydro_77"/>
</dbReference>
<accession>A0A2N1PJ80</accession>
<evidence type="ECO:0000313" key="13">
    <source>
        <dbReference type="Proteomes" id="UP000233256"/>
    </source>
</evidence>
<organism evidence="12 13">
    <name type="scientific">Candidatus Wallbacteria bacterium HGW-Wallbacteria-1</name>
    <dbReference type="NCBI Taxonomy" id="2013854"/>
    <lineage>
        <taxon>Bacteria</taxon>
        <taxon>Candidatus Walliibacteriota</taxon>
    </lineage>
</organism>
<reference evidence="12 13" key="1">
    <citation type="journal article" date="2017" name="ISME J.">
        <title>Potential for microbial H2 and metal transformations associated with novel bacteria and archaea in deep terrestrial subsurface sediments.</title>
        <authorList>
            <person name="Hernsdorf A.W."/>
            <person name="Amano Y."/>
            <person name="Miyakawa K."/>
            <person name="Ise K."/>
            <person name="Suzuki Y."/>
            <person name="Anantharaman K."/>
            <person name="Probst A."/>
            <person name="Burstein D."/>
            <person name="Thomas B.C."/>
            <person name="Banfield J.F."/>
        </authorList>
    </citation>
    <scope>NUCLEOTIDE SEQUENCE [LARGE SCALE GENOMIC DNA]</scope>
    <source>
        <strain evidence="12">HGW-Wallbacteria-1</strain>
    </source>
</reference>
<evidence type="ECO:0000256" key="8">
    <source>
        <dbReference type="ARBA" id="ARBA00022679"/>
    </source>
</evidence>
<dbReference type="PANTHER" id="PTHR32518">
    <property type="match status" value="1"/>
</dbReference>
<evidence type="ECO:0000256" key="5">
    <source>
        <dbReference type="ARBA" id="ARBA00020295"/>
    </source>
</evidence>